<organism evidence="5 6">
    <name type="scientific">Maribacter cobaltidurans</name>
    <dbReference type="NCBI Taxonomy" id="1178778"/>
    <lineage>
        <taxon>Bacteria</taxon>
        <taxon>Pseudomonadati</taxon>
        <taxon>Bacteroidota</taxon>
        <taxon>Flavobacteriia</taxon>
        <taxon>Flavobacteriales</taxon>
        <taxon>Flavobacteriaceae</taxon>
        <taxon>Maribacter</taxon>
    </lineage>
</organism>
<sequence>MKKIYLGLLTFGLLANLIQAQNTISVEKKYTKEIARLAKDKKVKVAFGQIEEQKEQTTKDHIKLTEILAAPFKEDKRGVAFAQLLREAGLDSIWTDNVGNVIGLRKGVSDETGYVGIDAHLDIVFPEGTDVTVKKIGDTLKAPGIGDDTRALANLISMLKAMNKANIKTQKDVLIVGSVGEEGLGDLRGMKYIFNESGLDIDSWIAIDGGSMGRVSNAGLGSKRYKLLVKGKGGHSWGAFGLANPHHALGMAIDVFSKAAWEYTSGDISKTSFNVGRIGGGTSVNSIPFESWMEVDMRAISPKNLEEIEAIFKSSVEKAINEYNSSGIEDEVTYELIKIGDRPSGELSEDIPLVQRSMAATEYFGVTPSLGRGSTNINIPVSKGIPAVCIGRGGSGGGAHSLHEWYVNDEPHEESIKLALLITLAQAGLDK</sequence>
<evidence type="ECO:0000259" key="4">
    <source>
        <dbReference type="Pfam" id="PF07687"/>
    </source>
</evidence>
<dbReference type="Pfam" id="PF07687">
    <property type="entry name" value="M20_dimer"/>
    <property type="match status" value="1"/>
</dbReference>
<dbReference type="SUPFAM" id="SSF53187">
    <property type="entry name" value="Zn-dependent exopeptidases"/>
    <property type="match status" value="1"/>
</dbReference>
<dbReference type="Gene3D" id="3.30.70.360">
    <property type="match status" value="1"/>
</dbReference>
<dbReference type="Gene3D" id="3.40.630.10">
    <property type="entry name" value="Zn peptidases"/>
    <property type="match status" value="1"/>
</dbReference>
<dbReference type="PANTHER" id="PTHR43808">
    <property type="entry name" value="ACETYLORNITHINE DEACETYLASE"/>
    <property type="match status" value="1"/>
</dbReference>
<dbReference type="Proteomes" id="UP001356308">
    <property type="component" value="Unassembled WGS sequence"/>
</dbReference>
<dbReference type="InterPro" id="IPR002933">
    <property type="entry name" value="Peptidase_M20"/>
</dbReference>
<dbReference type="EMBL" id="JAZDDG010000002">
    <property type="protein sequence ID" value="MEE1975546.1"/>
    <property type="molecule type" value="Genomic_DNA"/>
</dbReference>
<keyword evidence="1" id="KW-0479">Metal-binding</keyword>
<dbReference type="RefSeq" id="WP_272650365.1">
    <property type="nucleotide sequence ID" value="NZ_JAZDDG010000002.1"/>
</dbReference>
<protein>
    <submittedName>
        <fullName evidence="5">M20/M25/M40 family metallo-hydrolase</fullName>
    </submittedName>
</protein>
<keyword evidence="2" id="KW-0378">Hydrolase</keyword>
<dbReference type="SUPFAM" id="SSF55031">
    <property type="entry name" value="Bacterial exopeptidase dimerisation domain"/>
    <property type="match status" value="1"/>
</dbReference>
<accession>A0ABU7IRF0</accession>
<dbReference type="InterPro" id="IPR011650">
    <property type="entry name" value="Peptidase_M20_dimer"/>
</dbReference>
<evidence type="ECO:0000313" key="5">
    <source>
        <dbReference type="EMBL" id="MEE1975546.1"/>
    </source>
</evidence>
<evidence type="ECO:0000313" key="6">
    <source>
        <dbReference type="Proteomes" id="UP001356308"/>
    </source>
</evidence>
<evidence type="ECO:0000256" key="3">
    <source>
        <dbReference type="SAM" id="SignalP"/>
    </source>
</evidence>
<keyword evidence="6" id="KW-1185">Reference proteome</keyword>
<name>A0ABU7IRF0_9FLAO</name>
<evidence type="ECO:0000256" key="2">
    <source>
        <dbReference type="ARBA" id="ARBA00022801"/>
    </source>
</evidence>
<proteinExistence type="predicted"/>
<gene>
    <name evidence="5" type="ORF">V1I91_05670</name>
</gene>
<dbReference type="Pfam" id="PF01546">
    <property type="entry name" value="Peptidase_M20"/>
    <property type="match status" value="1"/>
</dbReference>
<evidence type="ECO:0000256" key="1">
    <source>
        <dbReference type="ARBA" id="ARBA00022723"/>
    </source>
</evidence>
<reference evidence="5 6" key="1">
    <citation type="submission" date="2024-01" db="EMBL/GenBank/DDBJ databases">
        <title>Maribacter spp. originated from different algae showed divergent polysaccharides utilization ability.</title>
        <authorList>
            <person name="Wang H."/>
            <person name="Wu Y."/>
        </authorList>
    </citation>
    <scope>NUCLEOTIDE SEQUENCE [LARGE SCALE GENOMIC DNA]</scope>
    <source>
        <strain evidence="5 6">PR1</strain>
    </source>
</reference>
<dbReference type="PANTHER" id="PTHR43808:SF17">
    <property type="entry name" value="PEPTIDASE M20"/>
    <property type="match status" value="1"/>
</dbReference>
<feature type="chain" id="PRO_5046512528" evidence="3">
    <location>
        <begin position="21"/>
        <end position="431"/>
    </location>
</feature>
<feature type="signal peptide" evidence="3">
    <location>
        <begin position="1"/>
        <end position="20"/>
    </location>
</feature>
<comment type="caution">
    <text evidence="5">The sequence shown here is derived from an EMBL/GenBank/DDBJ whole genome shotgun (WGS) entry which is preliminary data.</text>
</comment>
<dbReference type="InterPro" id="IPR036264">
    <property type="entry name" value="Bact_exopeptidase_dim_dom"/>
</dbReference>
<keyword evidence="3" id="KW-0732">Signal</keyword>
<dbReference type="InterPro" id="IPR050072">
    <property type="entry name" value="Peptidase_M20A"/>
</dbReference>
<feature type="domain" description="Peptidase M20 dimerisation" evidence="4">
    <location>
        <begin position="221"/>
        <end position="322"/>
    </location>
</feature>